<dbReference type="InterPro" id="IPR032466">
    <property type="entry name" value="Metal_Hydrolase"/>
</dbReference>
<dbReference type="CDD" id="cd01310">
    <property type="entry name" value="TatD_DNAse"/>
    <property type="match status" value="1"/>
</dbReference>
<dbReference type="PANTHER" id="PTHR46363:SF1">
    <property type="entry name" value="DEOXYRIBONUCLEASE TATDN2-RELATED"/>
    <property type="match status" value="1"/>
</dbReference>
<dbReference type="InterPro" id="IPR018228">
    <property type="entry name" value="DNase_TatD-rel_CS"/>
</dbReference>
<sequence length="893" mass="101913">MSQDKEDATRIARVKPLRITESRGSFARSPKEHLKSDVDDEHQCQISSTPCVPVLEENDNDGTELDFDLALFSQDEDDANSSGTWCFSSSFAWYNRNYPLPVPTSGHLFFAPDYPSPEITSKNFEVANASASFGFEKQSADAVKVELSHASTSAGFQELSTASRKCDLYKAPTFIGCNKQSDVFNPCQKSSCETGTLCNEQEVLYERNRSENTLSWSPDMTLFEMKSCTSYSEKRKCSRNDKGSPHHWKPTLKKKLQFFYPSEKCDTSYKFSESDHEDNEFVSAVEKDTPDRERTLKEVEITPTDGYSRKCDHTRTSELISERSQMTPTNDDLVLQLCVDSDGGTSPVFVQGVKTSMQSHPFLQKNSSSELKQEYSPAESCSQSRTEVILEASPSEICTLSKCRKQKYLEFVTNKSSKETIIDMKVGENTYELKVDENPCELKVVECSAKKRSDNITYEEKEDKSSLIERINEFLVKARADESLHELKTSESCFGRKETEPLKLCKPSVSEKWQQPETSRMADFNSSWYKSESHNKGYKSKIDIIPSSFTQSTMAIETFQDPNLLNSKYKNIISPSWRSTKPAYLCSKNQHRTSSYKFVYSDLQLITTDYSPGFIDSHCHLDFLFQRQFHNGTFQAYMEKQNQSSEAFPVSFEGCLTVFCDPMTFSKDWWKDLLSESDVWGAFGCHPHHVSKFHGNEKWLQCALQHSKVVALGEIGLDYSERNNEDRELQMLVFRCQLKIAMKYKMPLVIHCRDAHEDCIGILKEVVPHDYLIHRHCFTGTWQEAQEWLSTFQNLYIGFTPLISKKNKRGQMLHGVVRKIPLDRILLETDAPYFHPNFRGFSHPGMAIHVAAQIAYLKDIDIQTVLKYARENTFKINFPSGVAIGLGPSALPV</sequence>
<keyword evidence="5" id="KW-1185">Reference proteome</keyword>
<evidence type="ECO:0000313" key="5">
    <source>
        <dbReference type="Proteomes" id="UP001381693"/>
    </source>
</evidence>
<dbReference type="Gene3D" id="3.20.20.140">
    <property type="entry name" value="Metal-dependent hydrolases"/>
    <property type="match status" value="1"/>
</dbReference>
<feature type="region of interest" description="Disordered" evidence="3">
    <location>
        <begin position="22"/>
        <end position="42"/>
    </location>
</feature>
<dbReference type="PANTHER" id="PTHR46363">
    <property type="entry name" value="DEOXYRIBONUCLEASE TATDN2-RELATED"/>
    <property type="match status" value="1"/>
</dbReference>
<evidence type="ECO:0000313" key="4">
    <source>
        <dbReference type="EMBL" id="KAK7079902.1"/>
    </source>
</evidence>
<dbReference type="PROSITE" id="PS01091">
    <property type="entry name" value="TATD_3"/>
    <property type="match status" value="1"/>
</dbReference>
<comment type="similarity">
    <text evidence="1">Belongs to the metallo-dependent hydrolases superfamily. TatD-type hydrolase family.</text>
</comment>
<evidence type="ECO:0000256" key="3">
    <source>
        <dbReference type="SAM" id="MobiDB-lite"/>
    </source>
</evidence>
<dbReference type="Pfam" id="PF01026">
    <property type="entry name" value="TatD_DNase"/>
    <property type="match status" value="1"/>
</dbReference>
<name>A0AAN8X8X8_HALRR</name>
<evidence type="ECO:0000256" key="1">
    <source>
        <dbReference type="ARBA" id="ARBA00009275"/>
    </source>
</evidence>
<protein>
    <submittedName>
        <fullName evidence="4">Deoxyribonuclease tatdn2</fullName>
    </submittedName>
</protein>
<dbReference type="Proteomes" id="UP001381693">
    <property type="component" value="Unassembled WGS sequence"/>
</dbReference>
<evidence type="ECO:0000256" key="2">
    <source>
        <dbReference type="ARBA" id="ARBA00022801"/>
    </source>
</evidence>
<gene>
    <name evidence="4" type="primary">TATDN2</name>
    <name evidence="4" type="ORF">SK128_001413</name>
</gene>
<dbReference type="SUPFAM" id="SSF51556">
    <property type="entry name" value="Metallo-dependent hydrolases"/>
    <property type="match status" value="1"/>
</dbReference>
<keyword evidence="2" id="KW-0378">Hydrolase</keyword>
<comment type="caution">
    <text evidence="4">The sequence shown here is derived from an EMBL/GenBank/DDBJ whole genome shotgun (WGS) entry which is preliminary data.</text>
</comment>
<dbReference type="PROSITE" id="PS01090">
    <property type="entry name" value="TATD_2"/>
    <property type="match status" value="1"/>
</dbReference>
<reference evidence="4 5" key="1">
    <citation type="submission" date="2023-11" db="EMBL/GenBank/DDBJ databases">
        <title>Halocaridina rubra genome assembly.</title>
        <authorList>
            <person name="Smith C."/>
        </authorList>
    </citation>
    <scope>NUCLEOTIDE SEQUENCE [LARGE SCALE GENOMIC DNA]</scope>
    <source>
        <strain evidence="4">EP-1</strain>
        <tissue evidence="4">Whole</tissue>
    </source>
</reference>
<dbReference type="GO" id="GO:0016788">
    <property type="term" value="F:hydrolase activity, acting on ester bonds"/>
    <property type="evidence" value="ECO:0007669"/>
    <property type="project" value="InterPro"/>
</dbReference>
<accession>A0AAN8X8X8</accession>
<feature type="compositionally biased region" description="Basic and acidic residues" evidence="3">
    <location>
        <begin position="29"/>
        <end position="42"/>
    </location>
</feature>
<dbReference type="AlphaFoldDB" id="A0AAN8X8X8"/>
<dbReference type="EMBL" id="JAXCGZ010006281">
    <property type="protein sequence ID" value="KAK7079902.1"/>
    <property type="molecule type" value="Genomic_DNA"/>
</dbReference>
<proteinExistence type="inferred from homology"/>
<organism evidence="4 5">
    <name type="scientific">Halocaridina rubra</name>
    <name type="common">Hawaiian red shrimp</name>
    <dbReference type="NCBI Taxonomy" id="373956"/>
    <lineage>
        <taxon>Eukaryota</taxon>
        <taxon>Metazoa</taxon>
        <taxon>Ecdysozoa</taxon>
        <taxon>Arthropoda</taxon>
        <taxon>Crustacea</taxon>
        <taxon>Multicrustacea</taxon>
        <taxon>Malacostraca</taxon>
        <taxon>Eumalacostraca</taxon>
        <taxon>Eucarida</taxon>
        <taxon>Decapoda</taxon>
        <taxon>Pleocyemata</taxon>
        <taxon>Caridea</taxon>
        <taxon>Atyoidea</taxon>
        <taxon>Atyidae</taxon>
        <taxon>Halocaridina</taxon>
    </lineage>
</organism>
<dbReference type="PROSITE" id="PS01137">
    <property type="entry name" value="TATD_1"/>
    <property type="match status" value="1"/>
</dbReference>
<dbReference type="InterPro" id="IPR001130">
    <property type="entry name" value="TatD-like"/>
</dbReference>